<comment type="caution">
    <text evidence="4">The sequence shown here is derived from an EMBL/GenBank/DDBJ whole genome shotgun (WGS) entry which is preliminary data.</text>
</comment>
<proteinExistence type="predicted"/>
<evidence type="ECO:0000313" key="4">
    <source>
        <dbReference type="EMBL" id="PVU95100.1"/>
    </source>
</evidence>
<accession>A0A2T9YRW8</accession>
<dbReference type="AlphaFoldDB" id="A0A2T9YRW8"/>
<evidence type="ECO:0000313" key="5">
    <source>
        <dbReference type="Proteomes" id="UP000245383"/>
    </source>
</evidence>
<keyword evidence="5" id="KW-1185">Reference proteome</keyword>
<feature type="chain" id="PRO_5015470160" evidence="3">
    <location>
        <begin position="21"/>
        <end position="266"/>
    </location>
</feature>
<dbReference type="Proteomes" id="UP000245383">
    <property type="component" value="Unassembled WGS sequence"/>
</dbReference>
<evidence type="ECO:0000256" key="1">
    <source>
        <dbReference type="SAM" id="MobiDB-lite"/>
    </source>
</evidence>
<reference evidence="4 5" key="1">
    <citation type="journal article" date="2018" name="MBio">
        <title>Comparative Genomics Reveals the Core Gene Toolbox for the Fungus-Insect Symbiosis.</title>
        <authorList>
            <person name="Wang Y."/>
            <person name="Stata M."/>
            <person name="Wang W."/>
            <person name="Stajich J.E."/>
            <person name="White M.M."/>
            <person name="Moncalvo J.M."/>
        </authorList>
    </citation>
    <scope>NUCLEOTIDE SEQUENCE [LARGE SCALE GENOMIC DNA]</scope>
    <source>
        <strain evidence="4 5">SWE-8-4</strain>
    </source>
</reference>
<feature type="region of interest" description="Disordered" evidence="1">
    <location>
        <begin position="164"/>
        <end position="190"/>
    </location>
</feature>
<keyword evidence="2" id="KW-1133">Transmembrane helix</keyword>
<dbReference type="EMBL" id="MBFR01000065">
    <property type="protein sequence ID" value="PVU95100.1"/>
    <property type="molecule type" value="Genomic_DNA"/>
</dbReference>
<keyword evidence="3" id="KW-0732">Signal</keyword>
<evidence type="ECO:0000256" key="2">
    <source>
        <dbReference type="SAM" id="Phobius"/>
    </source>
</evidence>
<feature type="compositionally biased region" description="Low complexity" evidence="1">
    <location>
        <begin position="177"/>
        <end position="190"/>
    </location>
</feature>
<feature type="compositionally biased region" description="Polar residues" evidence="1">
    <location>
        <begin position="164"/>
        <end position="176"/>
    </location>
</feature>
<feature type="signal peptide" evidence="3">
    <location>
        <begin position="1"/>
        <end position="20"/>
    </location>
</feature>
<keyword evidence="2" id="KW-0472">Membrane</keyword>
<dbReference type="OrthoDB" id="5555373at2759"/>
<organism evidence="4 5">
    <name type="scientific">Smittium simulii</name>
    <dbReference type="NCBI Taxonomy" id="133385"/>
    <lineage>
        <taxon>Eukaryota</taxon>
        <taxon>Fungi</taxon>
        <taxon>Fungi incertae sedis</taxon>
        <taxon>Zoopagomycota</taxon>
        <taxon>Kickxellomycotina</taxon>
        <taxon>Harpellomycetes</taxon>
        <taxon>Harpellales</taxon>
        <taxon>Legeriomycetaceae</taxon>
        <taxon>Smittium</taxon>
    </lineage>
</organism>
<name>A0A2T9YRW8_9FUNG</name>
<keyword evidence="2" id="KW-0812">Transmembrane</keyword>
<feature type="transmembrane region" description="Helical" evidence="2">
    <location>
        <begin position="229"/>
        <end position="248"/>
    </location>
</feature>
<sequence length="266" mass="29746">MFKLFAFFIILQSLFVAIFSQNATNPYGVQFKYSHSKVLDTNQKIVVKIDRTDDGSRDKNPSWSYLFTYNSALTIEAVSINWSYAEYSNLTLAFVPPKDAPLSSLEFTVRNISALNTGISPENMAIPIQLFIVNSRNLSGELLGYNLSDKSDYTITQGQDINSSVNKTLSDSNAPENQSDNNNTKSNSTDLNSVEKALELYARNLYKPGDPNYDSSINPIGTQLVGPLYSLWIFTAISVIGIAAYIYGTLVRLSYRKQYYSSVNYT</sequence>
<evidence type="ECO:0000256" key="3">
    <source>
        <dbReference type="SAM" id="SignalP"/>
    </source>
</evidence>
<protein>
    <submittedName>
        <fullName evidence="4">Uncharacterized protein</fullName>
    </submittedName>
</protein>
<gene>
    <name evidence="4" type="ORF">BB561_002073</name>
</gene>